<evidence type="ECO:0000313" key="6">
    <source>
        <dbReference type="EMBL" id="AMW34171.1"/>
    </source>
</evidence>
<dbReference type="GO" id="GO:0044183">
    <property type="term" value="F:protein folding chaperone"/>
    <property type="evidence" value="ECO:0007669"/>
    <property type="project" value="TreeGrafter"/>
</dbReference>
<reference evidence="6 7" key="1">
    <citation type="submission" date="2016-02" db="EMBL/GenBank/DDBJ databases">
        <title>Complete Genome of H5569, the type strain of the newly described species Haematospirillium jordaniae.</title>
        <authorList>
            <person name="Nicholson A.C."/>
            <person name="Humrighouse B.W."/>
            <person name="Loparov V."/>
            <person name="McQuiston J.R."/>
        </authorList>
    </citation>
    <scope>NUCLEOTIDE SEQUENCE [LARGE SCALE GENOMIC DNA]</scope>
    <source>
        <strain evidence="6 7">H5569</strain>
    </source>
</reference>
<keyword evidence="7" id="KW-1185">Reference proteome</keyword>
<evidence type="ECO:0000256" key="1">
    <source>
        <dbReference type="ARBA" id="ARBA00022490"/>
    </source>
</evidence>
<dbReference type="SUPFAM" id="SSF64397">
    <property type="entry name" value="Hsp33 domain"/>
    <property type="match status" value="1"/>
</dbReference>
<keyword evidence="4" id="KW-0143">Chaperone</keyword>
<protein>
    <submittedName>
        <fullName evidence="6">Molecular chaperone Hsp33</fullName>
    </submittedName>
</protein>
<accession>A0A143DBQ1</accession>
<dbReference type="RefSeq" id="WP_066132811.1">
    <property type="nucleotide sequence ID" value="NZ_CP014525.1"/>
</dbReference>
<dbReference type="KEGG" id="hjo:AY555_02110"/>
<dbReference type="CDD" id="cd00498">
    <property type="entry name" value="Hsp33"/>
    <property type="match status" value="1"/>
</dbReference>
<dbReference type="InterPro" id="IPR016153">
    <property type="entry name" value="Heat_shock_Hsp33_N"/>
</dbReference>
<dbReference type="GO" id="GO:0042026">
    <property type="term" value="P:protein refolding"/>
    <property type="evidence" value="ECO:0007669"/>
    <property type="project" value="TreeGrafter"/>
</dbReference>
<dbReference type="GO" id="GO:0051082">
    <property type="term" value="F:unfolded protein binding"/>
    <property type="evidence" value="ECO:0007669"/>
    <property type="project" value="InterPro"/>
</dbReference>
<dbReference type="InterPro" id="IPR016154">
    <property type="entry name" value="Heat_shock_Hsp33_C"/>
</dbReference>
<evidence type="ECO:0000256" key="2">
    <source>
        <dbReference type="ARBA" id="ARBA00022833"/>
    </source>
</evidence>
<evidence type="ECO:0000313" key="7">
    <source>
        <dbReference type="Proteomes" id="UP000076066"/>
    </source>
</evidence>
<sequence length="316" mass="33780">MTDQSATQTPDFALPFLLHGGLLRGRLARTCATSDAILERHKYPAAISRLVAEAAALASVLANALKFNGVFTLQAQGSGPVRQLVADVTSDGQVRACATFDETADGLDDPGTAEEASVQKLLGTGHLAFTVDQGNAPERYQGLVELTGRTLSECLHAYFRQSEQLETAIKVASEAPCPNHNGWRAAALMIQRMPVDGGKILSLSKDDADEAWRTAVILLGSLTTAELLDPGLEAGTVLHRLFHDEDLSVSPPRPLVFGCRCSRQRVEETLATFSPSSLGEMQLDDGSVSVQCQFCSTEYIFSASDIEVLSQGTTSP</sequence>
<dbReference type="GeneID" id="53315946"/>
<keyword evidence="1" id="KW-0963">Cytoplasm</keyword>
<dbReference type="SUPFAM" id="SSF118352">
    <property type="entry name" value="HSP33 redox switch-like"/>
    <property type="match status" value="1"/>
</dbReference>
<dbReference type="EMBL" id="CP014525">
    <property type="protein sequence ID" value="AMW34171.1"/>
    <property type="molecule type" value="Genomic_DNA"/>
</dbReference>
<dbReference type="GO" id="GO:0005737">
    <property type="term" value="C:cytoplasm"/>
    <property type="evidence" value="ECO:0007669"/>
    <property type="project" value="InterPro"/>
</dbReference>
<dbReference type="OrthoDB" id="9793753at2"/>
<name>A0A143DBQ1_9PROT</name>
<dbReference type="InterPro" id="IPR000397">
    <property type="entry name" value="Heat_shock_Hsp33"/>
</dbReference>
<dbReference type="STRING" id="1549855.AY555_02110"/>
<dbReference type="AlphaFoldDB" id="A0A143DBQ1"/>
<keyword evidence="3" id="KW-1015">Disulfide bond</keyword>
<dbReference type="Proteomes" id="UP000076066">
    <property type="component" value="Chromosome"/>
</dbReference>
<gene>
    <name evidence="6" type="ORF">AY555_02110</name>
</gene>
<evidence type="ECO:0000256" key="5">
    <source>
        <dbReference type="ARBA" id="ARBA00023284"/>
    </source>
</evidence>
<proteinExistence type="predicted"/>
<dbReference type="PANTHER" id="PTHR30111:SF1">
    <property type="entry name" value="33 KDA CHAPERONIN"/>
    <property type="match status" value="1"/>
</dbReference>
<evidence type="ECO:0000256" key="4">
    <source>
        <dbReference type="ARBA" id="ARBA00023186"/>
    </source>
</evidence>
<dbReference type="Gene3D" id="1.10.287.480">
    <property type="entry name" value="helix hairpin bin"/>
    <property type="match status" value="1"/>
</dbReference>
<dbReference type="PIRSF" id="PIRSF005261">
    <property type="entry name" value="Heat_shock_Hsp33"/>
    <property type="match status" value="1"/>
</dbReference>
<dbReference type="Pfam" id="PF01430">
    <property type="entry name" value="HSP33"/>
    <property type="match status" value="1"/>
</dbReference>
<keyword evidence="5" id="KW-0676">Redox-active center</keyword>
<organism evidence="6 7">
    <name type="scientific">Haematospirillum jordaniae</name>
    <dbReference type="NCBI Taxonomy" id="1549855"/>
    <lineage>
        <taxon>Bacteria</taxon>
        <taxon>Pseudomonadati</taxon>
        <taxon>Pseudomonadota</taxon>
        <taxon>Alphaproteobacteria</taxon>
        <taxon>Rhodospirillales</taxon>
        <taxon>Novispirillaceae</taxon>
        <taxon>Haematospirillum</taxon>
    </lineage>
</organism>
<dbReference type="Gene3D" id="3.90.1280.10">
    <property type="entry name" value="HSP33 redox switch-like"/>
    <property type="match status" value="1"/>
</dbReference>
<dbReference type="InterPro" id="IPR023212">
    <property type="entry name" value="Hsp33_helix_hairpin_bin_dom_sf"/>
</dbReference>
<dbReference type="PANTHER" id="PTHR30111">
    <property type="entry name" value="33 KDA CHAPERONIN"/>
    <property type="match status" value="1"/>
</dbReference>
<keyword evidence="2" id="KW-0862">Zinc</keyword>
<dbReference type="Gene3D" id="3.55.30.10">
    <property type="entry name" value="Hsp33 domain"/>
    <property type="match status" value="1"/>
</dbReference>
<evidence type="ECO:0000256" key="3">
    <source>
        <dbReference type="ARBA" id="ARBA00023157"/>
    </source>
</evidence>